<dbReference type="GO" id="GO:0003725">
    <property type="term" value="F:double-stranded RNA binding"/>
    <property type="evidence" value="ECO:0007669"/>
    <property type="project" value="InterPro"/>
</dbReference>
<dbReference type="Gene3D" id="3.90.870.10">
    <property type="entry name" value="DHBP synthase"/>
    <property type="match status" value="1"/>
</dbReference>
<evidence type="ECO:0000259" key="10">
    <source>
        <dbReference type="PROSITE" id="PS51163"/>
    </source>
</evidence>
<feature type="domain" description="YrdC-like" evidence="10">
    <location>
        <begin position="4"/>
        <end position="185"/>
    </location>
</feature>
<evidence type="ECO:0000256" key="2">
    <source>
        <dbReference type="ARBA" id="ARBA00022490"/>
    </source>
</evidence>
<evidence type="ECO:0000256" key="6">
    <source>
        <dbReference type="ARBA" id="ARBA00022741"/>
    </source>
</evidence>
<protein>
    <recommendedName>
        <fullName evidence="9">Threonylcarbamoyl-AMP synthase</fullName>
        <shortName evidence="9">TC-AMP synthase</shortName>
        <ecNumber evidence="9">2.7.7.87</ecNumber>
    </recommendedName>
    <alternativeName>
        <fullName evidence="9">L-threonylcarbamoyladenylate synthase</fullName>
    </alternativeName>
    <alternativeName>
        <fullName evidence="9">t(6)A37 threonylcarbamoyladenosine biosynthesis protein TsaC</fullName>
    </alternativeName>
    <alternativeName>
        <fullName evidence="9">tRNA threonylcarbamoyladenosine biosynthesis protein TsaC</fullName>
    </alternativeName>
</protein>
<keyword evidence="2 9" id="KW-0963">Cytoplasm</keyword>
<dbReference type="OrthoDB" id="9814580at2"/>
<dbReference type="InterPro" id="IPR050156">
    <property type="entry name" value="TC-AMP_synthase_SUA5"/>
</dbReference>
<dbReference type="EC" id="2.7.7.87" evidence="9"/>
<evidence type="ECO:0000256" key="1">
    <source>
        <dbReference type="ARBA" id="ARBA00004496"/>
    </source>
</evidence>
<dbReference type="Pfam" id="PF01300">
    <property type="entry name" value="Sua5_yciO_yrdC"/>
    <property type="match status" value="1"/>
</dbReference>
<organism evidence="11 12">
    <name type="scientific">Alginatibacterium sediminis</name>
    <dbReference type="NCBI Taxonomy" id="2164068"/>
    <lineage>
        <taxon>Bacteria</taxon>
        <taxon>Pseudomonadati</taxon>
        <taxon>Pseudomonadota</taxon>
        <taxon>Gammaproteobacteria</taxon>
        <taxon>Alteromonadales</taxon>
        <taxon>Alteromonadaceae</taxon>
        <taxon>Alginatibacterium</taxon>
    </lineage>
</organism>
<keyword evidence="4 9" id="KW-0819">tRNA processing</keyword>
<evidence type="ECO:0000313" key="11">
    <source>
        <dbReference type="EMBL" id="RKF22075.1"/>
    </source>
</evidence>
<name>A0A420EMX7_9ALTE</name>
<evidence type="ECO:0000256" key="4">
    <source>
        <dbReference type="ARBA" id="ARBA00022694"/>
    </source>
</evidence>
<dbReference type="Proteomes" id="UP000286482">
    <property type="component" value="Unassembled WGS sequence"/>
</dbReference>
<dbReference type="GO" id="GO:0000049">
    <property type="term" value="F:tRNA binding"/>
    <property type="evidence" value="ECO:0007669"/>
    <property type="project" value="TreeGrafter"/>
</dbReference>
<dbReference type="InterPro" id="IPR017945">
    <property type="entry name" value="DHBP_synth_RibB-like_a/b_dom"/>
</dbReference>
<dbReference type="PANTHER" id="PTHR17490">
    <property type="entry name" value="SUA5"/>
    <property type="match status" value="1"/>
</dbReference>
<gene>
    <name evidence="9" type="primary">tsaC</name>
    <name evidence="11" type="ORF">DBZ36_00050</name>
</gene>
<keyword evidence="5 9" id="KW-0548">Nucleotidyltransferase</keyword>
<comment type="function">
    <text evidence="9">Required for the formation of a threonylcarbamoyl group on adenosine at position 37 (t(6)A37) in tRNAs that read codons beginning with adenine. Catalyzes the conversion of L-threonine, HCO(3)(-)/CO(2) and ATP to give threonylcarbamoyl-AMP (TC-AMP) as the acyladenylate intermediate, with the release of diphosphate.</text>
</comment>
<dbReference type="AlphaFoldDB" id="A0A420EMX7"/>
<dbReference type="PANTHER" id="PTHR17490:SF18">
    <property type="entry name" value="THREONYLCARBAMOYL-AMP SYNTHASE"/>
    <property type="match status" value="1"/>
</dbReference>
<reference evidence="11 12" key="1">
    <citation type="submission" date="2018-09" db="EMBL/GenBank/DDBJ databases">
        <authorList>
            <person name="Wang Z."/>
        </authorList>
    </citation>
    <scope>NUCLEOTIDE SEQUENCE [LARGE SCALE GENOMIC DNA]</scope>
    <source>
        <strain evidence="11 12">ALS 81</strain>
    </source>
</reference>
<dbReference type="GO" id="GO:0002949">
    <property type="term" value="P:tRNA threonylcarbamoyladenosine modification"/>
    <property type="evidence" value="ECO:0007669"/>
    <property type="project" value="UniProtKB-UniRule"/>
</dbReference>
<accession>A0A420EMX7</accession>
<evidence type="ECO:0000313" key="12">
    <source>
        <dbReference type="Proteomes" id="UP000286482"/>
    </source>
</evidence>
<evidence type="ECO:0000256" key="7">
    <source>
        <dbReference type="ARBA" id="ARBA00022840"/>
    </source>
</evidence>
<evidence type="ECO:0000256" key="9">
    <source>
        <dbReference type="HAMAP-Rule" id="MF_01852"/>
    </source>
</evidence>
<dbReference type="GO" id="GO:0005524">
    <property type="term" value="F:ATP binding"/>
    <property type="evidence" value="ECO:0007669"/>
    <property type="project" value="UniProtKB-UniRule"/>
</dbReference>
<comment type="similarity">
    <text evidence="9">Belongs to the SUA5 family. TsaC subfamily.</text>
</comment>
<dbReference type="EMBL" id="RAQO01000001">
    <property type="protein sequence ID" value="RKF22075.1"/>
    <property type="molecule type" value="Genomic_DNA"/>
</dbReference>
<comment type="subcellular location">
    <subcellularLocation>
        <location evidence="1 9">Cytoplasm</location>
    </subcellularLocation>
</comment>
<evidence type="ECO:0000256" key="3">
    <source>
        <dbReference type="ARBA" id="ARBA00022679"/>
    </source>
</evidence>
<dbReference type="GO" id="GO:0005737">
    <property type="term" value="C:cytoplasm"/>
    <property type="evidence" value="ECO:0007669"/>
    <property type="project" value="UniProtKB-SubCell"/>
</dbReference>
<proteinExistence type="inferred from homology"/>
<evidence type="ECO:0000256" key="8">
    <source>
        <dbReference type="ARBA" id="ARBA00048366"/>
    </source>
</evidence>
<dbReference type="InterPro" id="IPR006070">
    <property type="entry name" value="Sua5-like_dom"/>
</dbReference>
<keyword evidence="6 9" id="KW-0547">Nucleotide-binding</keyword>
<keyword evidence="7 9" id="KW-0067">ATP-binding</keyword>
<dbReference type="PROSITE" id="PS51163">
    <property type="entry name" value="YRDC"/>
    <property type="match status" value="1"/>
</dbReference>
<keyword evidence="12" id="KW-1185">Reference proteome</keyword>
<dbReference type="InterPro" id="IPR023535">
    <property type="entry name" value="TC-AMP_synthase"/>
</dbReference>
<dbReference type="GO" id="GO:0006450">
    <property type="term" value="P:regulation of translational fidelity"/>
    <property type="evidence" value="ECO:0007669"/>
    <property type="project" value="TreeGrafter"/>
</dbReference>
<dbReference type="RefSeq" id="WP_120352878.1">
    <property type="nucleotide sequence ID" value="NZ_RAQO01000001.1"/>
</dbReference>
<comment type="caution">
    <text evidence="11">The sequence shown here is derived from an EMBL/GenBank/DDBJ whole genome shotgun (WGS) entry which is preliminary data.</text>
</comment>
<keyword evidence="3 9" id="KW-0808">Transferase</keyword>
<comment type="catalytic activity">
    <reaction evidence="8 9">
        <text>L-threonine + hydrogencarbonate + ATP = L-threonylcarbamoyladenylate + diphosphate + H2O</text>
        <dbReference type="Rhea" id="RHEA:36407"/>
        <dbReference type="ChEBI" id="CHEBI:15377"/>
        <dbReference type="ChEBI" id="CHEBI:17544"/>
        <dbReference type="ChEBI" id="CHEBI:30616"/>
        <dbReference type="ChEBI" id="CHEBI:33019"/>
        <dbReference type="ChEBI" id="CHEBI:57926"/>
        <dbReference type="ChEBI" id="CHEBI:73682"/>
        <dbReference type="EC" id="2.7.7.87"/>
    </reaction>
</comment>
<dbReference type="HAMAP" id="MF_01852">
    <property type="entry name" value="TsaC"/>
    <property type="match status" value="1"/>
</dbReference>
<sequence>MTNSGSIPGALACLRAEGVLAYPTEAVYGLGCDPRSLPAIDKILSIKSRPAKKGLILIGSQIEHFDDYCDWQRCSKQQLLQLQSPTQRPTTWLVPAKASVSERVRGHFDSVAIRITQHPLVLELCQQFSHCIVSTSANLAGEPSITEMTELNSLPGIDYILEGSLGQSKQASQIIDLLSSDIIRS</sequence>
<dbReference type="SUPFAM" id="SSF55821">
    <property type="entry name" value="YrdC/RibB"/>
    <property type="match status" value="1"/>
</dbReference>
<dbReference type="GO" id="GO:0061710">
    <property type="term" value="F:L-threonylcarbamoyladenylate synthase"/>
    <property type="evidence" value="ECO:0007669"/>
    <property type="project" value="UniProtKB-EC"/>
</dbReference>
<evidence type="ECO:0000256" key="5">
    <source>
        <dbReference type="ARBA" id="ARBA00022695"/>
    </source>
</evidence>